<evidence type="ECO:0000313" key="1">
    <source>
        <dbReference type="EMBL" id="KKB58163.1"/>
    </source>
</evidence>
<dbReference type="Pfam" id="PF01244">
    <property type="entry name" value="Peptidase_M19"/>
    <property type="match status" value="1"/>
</dbReference>
<sequence>MNYQVRRPSLEALFREVDNFSPKKEKLQPPRIGISSNRKDGLSCIADTYVQSVLKAGGAPVLIPVITDMEALTAIVSGLDGLLMSGGGDINPLYVGEEPVPQLQDVDTFRDEFDLILLRLATNRQLPVMGICRGHQLINVAFGGSVYQDIHSQHEARLFKHSQTMPREQVSHSVQITDTSSRLFDILKKEPDIFVNSFHHQAVKDIAPEFKETAVAPDGINEAMEHPEKEIFSVQWHPEAMAANDDELMLELFRHHVEMARLFKEAKRIHSRNVILDSHTDTPMIFPGQFNIGLKEGGKVNLPLMEEGMVDAAIMVAYIPQGKRDDESLQQATDFAMNRLNEIHRQMEINRGRMNIARTSQEVWVTKDAGKKAIMLGLENGYAIGKDIRNIARFKELGVSYITLCHNGSNDICDSARGDAEWGGLSPFGKEVVAEMNRLGILVDVSHAAESTFYDALEISTQPIIASHSSARALCNHPRNLTDDQLKALAEKQGVVQVCLYKGFINEDAEKASLTDAIRHINHIVDLIGINHVGIGSDFDGDGELIGCRASNELINITLRLLKDGYKENDIAKIWGGNLLRVMSRVQSAYNG</sequence>
<organism evidence="1 2">
    <name type="scientific">Parabacteroides goldsteinii DSM 19448 = WAL 12034</name>
    <dbReference type="NCBI Taxonomy" id="927665"/>
    <lineage>
        <taxon>Bacteria</taxon>
        <taxon>Pseudomonadati</taxon>
        <taxon>Bacteroidota</taxon>
        <taxon>Bacteroidia</taxon>
        <taxon>Bacteroidales</taxon>
        <taxon>Tannerellaceae</taxon>
        <taxon>Parabacteroides</taxon>
    </lineage>
</organism>
<dbReference type="CDD" id="cd01301">
    <property type="entry name" value="rDP_like"/>
    <property type="match status" value="1"/>
</dbReference>
<dbReference type="GO" id="GO:0006508">
    <property type="term" value="P:proteolysis"/>
    <property type="evidence" value="ECO:0007669"/>
    <property type="project" value="InterPro"/>
</dbReference>
<dbReference type="InterPro" id="IPR032466">
    <property type="entry name" value="Metal_Hydrolase"/>
</dbReference>
<name>A0A0F5JK68_9BACT</name>
<dbReference type="Pfam" id="PF07722">
    <property type="entry name" value="Peptidase_C26"/>
    <property type="match status" value="1"/>
</dbReference>
<comment type="caution">
    <text evidence="1">The sequence shown here is derived from an EMBL/GenBank/DDBJ whole genome shotgun (WGS) entry which is preliminary data.</text>
</comment>
<dbReference type="InterPro" id="IPR011697">
    <property type="entry name" value="Peptidase_C26"/>
</dbReference>
<dbReference type="PATRIC" id="fig|927665.4.peg.1006"/>
<evidence type="ECO:0000313" key="2">
    <source>
        <dbReference type="Proteomes" id="UP000033047"/>
    </source>
</evidence>
<dbReference type="STRING" id="927665.HMPREF1535_00984"/>
<protein>
    <submittedName>
        <fullName evidence="1">Uncharacterized protein</fullName>
    </submittedName>
</protein>
<dbReference type="InterPro" id="IPR029062">
    <property type="entry name" value="Class_I_gatase-like"/>
</dbReference>
<dbReference type="RefSeq" id="WP_046145443.1">
    <property type="nucleotide sequence ID" value="NZ_KQ033912.1"/>
</dbReference>
<dbReference type="SUPFAM" id="SSF51556">
    <property type="entry name" value="Metallo-dependent hydrolases"/>
    <property type="match status" value="1"/>
</dbReference>
<dbReference type="Proteomes" id="UP000033047">
    <property type="component" value="Unassembled WGS sequence"/>
</dbReference>
<dbReference type="PANTHER" id="PTHR10443:SF12">
    <property type="entry name" value="DIPEPTIDASE"/>
    <property type="match status" value="1"/>
</dbReference>
<dbReference type="Gene3D" id="3.40.50.880">
    <property type="match status" value="1"/>
</dbReference>
<dbReference type="AlphaFoldDB" id="A0A0F5JK68"/>
<accession>A0A0F5JK68</accession>
<dbReference type="PROSITE" id="PS51365">
    <property type="entry name" value="RENAL_DIPEPTIDASE_2"/>
    <property type="match status" value="1"/>
</dbReference>
<dbReference type="EMBL" id="AQHV01000006">
    <property type="protein sequence ID" value="KKB58163.1"/>
    <property type="molecule type" value="Genomic_DNA"/>
</dbReference>
<dbReference type="GO" id="GO:0070573">
    <property type="term" value="F:metallodipeptidase activity"/>
    <property type="evidence" value="ECO:0007669"/>
    <property type="project" value="InterPro"/>
</dbReference>
<gene>
    <name evidence="1" type="ORF">HMPREF1535_00984</name>
</gene>
<proteinExistence type="predicted"/>
<dbReference type="CDD" id="cd01745">
    <property type="entry name" value="GATase1_2"/>
    <property type="match status" value="1"/>
</dbReference>
<dbReference type="HOGENOM" id="CLU_466806_0_0_10"/>
<dbReference type="InterPro" id="IPR008257">
    <property type="entry name" value="Pept_M19"/>
</dbReference>
<dbReference type="PROSITE" id="PS51273">
    <property type="entry name" value="GATASE_TYPE_1"/>
    <property type="match status" value="1"/>
</dbReference>
<dbReference type="SUPFAM" id="SSF52317">
    <property type="entry name" value="Class I glutamine amidotransferase-like"/>
    <property type="match status" value="1"/>
</dbReference>
<dbReference type="Gene3D" id="3.20.20.140">
    <property type="entry name" value="Metal-dependent hydrolases"/>
    <property type="match status" value="1"/>
</dbReference>
<dbReference type="PANTHER" id="PTHR10443">
    <property type="entry name" value="MICROSOMAL DIPEPTIDASE"/>
    <property type="match status" value="1"/>
</dbReference>
<reference evidence="1 2" key="1">
    <citation type="submission" date="2013-04" db="EMBL/GenBank/DDBJ databases">
        <title>The Genome Sequence of Parabacteroides goldsteinii DSM 19448.</title>
        <authorList>
            <consortium name="The Broad Institute Genomics Platform"/>
            <person name="Earl A."/>
            <person name="Ward D."/>
            <person name="Feldgarden M."/>
            <person name="Gevers D."/>
            <person name="Martens E."/>
            <person name="Sakamoto M."/>
            <person name="Benno Y."/>
            <person name="Song Y."/>
            <person name="Liu C."/>
            <person name="Lee J."/>
            <person name="Bolanos M."/>
            <person name="Vaisanen M.L."/>
            <person name="Finegold S.M."/>
            <person name="Walker B."/>
            <person name="Young S."/>
            <person name="Zeng Q."/>
            <person name="Gargeya S."/>
            <person name="Fitzgerald M."/>
            <person name="Haas B."/>
            <person name="Abouelleil A."/>
            <person name="Allen A.W."/>
            <person name="Alvarado L."/>
            <person name="Arachchi H.M."/>
            <person name="Berlin A.M."/>
            <person name="Chapman S.B."/>
            <person name="Gainer-Dewar J."/>
            <person name="Goldberg J."/>
            <person name="Griggs A."/>
            <person name="Gujja S."/>
            <person name="Hansen M."/>
            <person name="Howarth C."/>
            <person name="Imamovic A."/>
            <person name="Ireland A."/>
            <person name="Larimer J."/>
            <person name="McCowan C."/>
            <person name="Murphy C."/>
            <person name="Pearson M."/>
            <person name="Poon T.W."/>
            <person name="Priest M."/>
            <person name="Roberts A."/>
            <person name="Saif S."/>
            <person name="Shea T."/>
            <person name="Sisk P."/>
            <person name="Sykes S."/>
            <person name="Wortman J."/>
            <person name="Nusbaum C."/>
            <person name="Birren B."/>
        </authorList>
    </citation>
    <scope>NUCLEOTIDE SEQUENCE [LARGE SCALE GENOMIC DNA]</scope>
    <source>
        <strain evidence="1 2">DSM 19448</strain>
    </source>
</reference>